<evidence type="ECO:0000256" key="1">
    <source>
        <dbReference type="SAM" id="Phobius"/>
    </source>
</evidence>
<reference evidence="2" key="1">
    <citation type="submission" date="2019-11" db="EMBL/GenBank/DDBJ databases">
        <authorList>
            <person name="Liu Y."/>
            <person name="Hou J."/>
            <person name="Li T.-Q."/>
            <person name="Guan C.-H."/>
            <person name="Wu X."/>
            <person name="Wu H.-Z."/>
            <person name="Ling F."/>
            <person name="Zhang R."/>
            <person name="Shi X.-G."/>
            <person name="Ren J.-P."/>
            <person name="Chen E.-F."/>
            <person name="Sun J.-M."/>
        </authorList>
    </citation>
    <scope>NUCLEOTIDE SEQUENCE</scope>
    <source>
        <strain evidence="2">Adult_tree_wgs_1</strain>
        <tissue evidence="2">Leaves</tissue>
    </source>
</reference>
<sequence length="99" mass="11361">MREKILTLEYVLFLFVSSPHPFILYWYIYTPVQCQVGSFAVFILRHRGLIGGGTEDLQHIARVIVLNMVSPSPFLCLKPCLWILWVLGFCLKVSTIGDM</sequence>
<comment type="caution">
    <text evidence="2">The sequence shown here is derived from an EMBL/GenBank/DDBJ whole genome shotgun (WGS) entry which is preliminary data.</text>
</comment>
<gene>
    <name evidence="2" type="ORF">RHSIM_Rhsim05G0118600</name>
</gene>
<evidence type="ECO:0000313" key="3">
    <source>
        <dbReference type="Proteomes" id="UP000626092"/>
    </source>
</evidence>
<evidence type="ECO:0000313" key="2">
    <source>
        <dbReference type="EMBL" id="KAF7142753.1"/>
    </source>
</evidence>
<dbReference type="OrthoDB" id="418595at2759"/>
<name>A0A834GVR0_RHOSS</name>
<keyword evidence="1" id="KW-0812">Transmembrane</keyword>
<keyword evidence="1" id="KW-1133">Transmembrane helix</keyword>
<accession>A0A834GVR0</accession>
<feature type="transmembrane region" description="Helical" evidence="1">
    <location>
        <begin position="72"/>
        <end position="91"/>
    </location>
</feature>
<dbReference type="AlphaFoldDB" id="A0A834GVR0"/>
<protein>
    <submittedName>
        <fullName evidence="2">Uncharacterized protein</fullName>
    </submittedName>
</protein>
<keyword evidence="3" id="KW-1185">Reference proteome</keyword>
<proteinExistence type="predicted"/>
<dbReference type="EMBL" id="WJXA01000005">
    <property type="protein sequence ID" value="KAF7142753.1"/>
    <property type="molecule type" value="Genomic_DNA"/>
</dbReference>
<keyword evidence="1" id="KW-0472">Membrane</keyword>
<dbReference type="Proteomes" id="UP000626092">
    <property type="component" value="Unassembled WGS sequence"/>
</dbReference>
<organism evidence="2 3">
    <name type="scientific">Rhododendron simsii</name>
    <name type="common">Sims's rhododendron</name>
    <dbReference type="NCBI Taxonomy" id="118357"/>
    <lineage>
        <taxon>Eukaryota</taxon>
        <taxon>Viridiplantae</taxon>
        <taxon>Streptophyta</taxon>
        <taxon>Embryophyta</taxon>
        <taxon>Tracheophyta</taxon>
        <taxon>Spermatophyta</taxon>
        <taxon>Magnoliopsida</taxon>
        <taxon>eudicotyledons</taxon>
        <taxon>Gunneridae</taxon>
        <taxon>Pentapetalae</taxon>
        <taxon>asterids</taxon>
        <taxon>Ericales</taxon>
        <taxon>Ericaceae</taxon>
        <taxon>Ericoideae</taxon>
        <taxon>Rhodoreae</taxon>
        <taxon>Rhododendron</taxon>
    </lineage>
</organism>